<dbReference type="InterPro" id="IPR036108">
    <property type="entry name" value="4pyrrol_syn_uPrphyn_synt_sf"/>
</dbReference>
<dbReference type="GO" id="GO:0003677">
    <property type="term" value="F:DNA binding"/>
    <property type="evidence" value="ECO:0007669"/>
    <property type="project" value="UniProtKB-UniRule"/>
</dbReference>
<dbReference type="SUPFAM" id="SSF46894">
    <property type="entry name" value="C-terminal effector domain of the bipartite response regulators"/>
    <property type="match status" value="1"/>
</dbReference>
<dbReference type="NCBIfam" id="NF005568">
    <property type="entry name" value="PRK07239.1"/>
    <property type="match status" value="1"/>
</dbReference>
<dbReference type="EMBL" id="BOPG01000078">
    <property type="protein sequence ID" value="GIJ62436.1"/>
    <property type="molecule type" value="Genomic_DNA"/>
</dbReference>
<dbReference type="Gene3D" id="3.40.50.10090">
    <property type="match status" value="2"/>
</dbReference>
<dbReference type="GO" id="GO:0006780">
    <property type="term" value="P:uroporphyrinogen III biosynthetic process"/>
    <property type="evidence" value="ECO:0007669"/>
    <property type="project" value="InterPro"/>
</dbReference>
<feature type="domain" description="OmpR/PhoB-type" evidence="3">
    <location>
        <begin position="282"/>
        <end position="376"/>
    </location>
</feature>
<comment type="caution">
    <text evidence="4">The sequence shown here is derived from an EMBL/GenBank/DDBJ whole genome shotgun (WGS) entry which is preliminary data.</text>
</comment>
<sequence>MGAESRAHPPDAVPPLAGYSVAVAADCRRHPVADILGGLGARVTGVQAIRSVPQPDERLLRAATERALTAPCDELVISSGGGLRTWLAAARRWGLAADLIDRFAGARVLARDGRAADELRELGLTVIWSTAGASTEELFRYLAAQRPSDRRIVAQLDRASLREPAQNLARTGADLVEVPTYRTLPPSHVGILRRLVDLVTRRQVDAVMLLGEPAATHLLAQAAEYGRVDELLNALCDDVRGACLGPLTAAHLAARGVRPLLGTGPYVEELTDALAIALPRFATRLRINGTEVEIRGHAVVLDGRVVPIQSGPMAVLRALARSPGRVLSCAEIRRFVPDGSTVDDHAIEMAVLRLRRSLVGTDLIQTVMRRGYRLAA</sequence>
<dbReference type="AlphaFoldDB" id="A0A8J3ZJ24"/>
<evidence type="ECO:0000256" key="2">
    <source>
        <dbReference type="PROSITE-ProRule" id="PRU01091"/>
    </source>
</evidence>
<organism evidence="4 5">
    <name type="scientific">Virgisporangium aurantiacum</name>
    <dbReference type="NCBI Taxonomy" id="175570"/>
    <lineage>
        <taxon>Bacteria</taxon>
        <taxon>Bacillati</taxon>
        <taxon>Actinomycetota</taxon>
        <taxon>Actinomycetes</taxon>
        <taxon>Micromonosporales</taxon>
        <taxon>Micromonosporaceae</taxon>
        <taxon>Virgisporangium</taxon>
    </lineage>
</organism>
<evidence type="ECO:0000313" key="5">
    <source>
        <dbReference type="Proteomes" id="UP000612585"/>
    </source>
</evidence>
<dbReference type="SUPFAM" id="SSF69618">
    <property type="entry name" value="HemD-like"/>
    <property type="match status" value="1"/>
</dbReference>
<proteinExistence type="predicted"/>
<evidence type="ECO:0000313" key="4">
    <source>
        <dbReference type="EMBL" id="GIJ62436.1"/>
    </source>
</evidence>
<dbReference type="Pfam" id="PF00486">
    <property type="entry name" value="Trans_reg_C"/>
    <property type="match status" value="1"/>
</dbReference>
<evidence type="ECO:0000259" key="3">
    <source>
        <dbReference type="PROSITE" id="PS51755"/>
    </source>
</evidence>
<dbReference type="PANTHER" id="PTHR40082:SF1">
    <property type="entry name" value="BLR5956 PROTEIN"/>
    <property type="match status" value="1"/>
</dbReference>
<dbReference type="SMART" id="SM00862">
    <property type="entry name" value="Trans_reg_C"/>
    <property type="match status" value="1"/>
</dbReference>
<dbReference type="Proteomes" id="UP000612585">
    <property type="component" value="Unassembled WGS sequence"/>
</dbReference>
<evidence type="ECO:0000256" key="1">
    <source>
        <dbReference type="ARBA" id="ARBA00023125"/>
    </source>
</evidence>
<dbReference type="PANTHER" id="PTHR40082">
    <property type="entry name" value="BLR5956 PROTEIN"/>
    <property type="match status" value="1"/>
</dbReference>
<dbReference type="Pfam" id="PF02602">
    <property type="entry name" value="HEM4"/>
    <property type="match status" value="1"/>
</dbReference>
<feature type="DNA-binding region" description="OmpR/PhoB-type" evidence="2">
    <location>
        <begin position="282"/>
        <end position="376"/>
    </location>
</feature>
<dbReference type="InterPro" id="IPR016032">
    <property type="entry name" value="Sig_transdc_resp-reg_C-effctor"/>
</dbReference>
<keyword evidence="1 2" id="KW-0238">DNA-binding</keyword>
<accession>A0A8J3ZJ24</accession>
<dbReference type="InterPro" id="IPR036388">
    <property type="entry name" value="WH-like_DNA-bd_sf"/>
</dbReference>
<dbReference type="InterPro" id="IPR003754">
    <property type="entry name" value="4pyrrol_synth_uPrphyn_synth"/>
</dbReference>
<dbReference type="RefSeq" id="WP_204008086.1">
    <property type="nucleotide sequence ID" value="NZ_BOPG01000078.1"/>
</dbReference>
<reference evidence="4" key="1">
    <citation type="submission" date="2021-01" db="EMBL/GenBank/DDBJ databases">
        <title>Whole genome shotgun sequence of Virgisporangium aurantiacum NBRC 16421.</title>
        <authorList>
            <person name="Komaki H."/>
            <person name="Tamura T."/>
        </authorList>
    </citation>
    <scope>NUCLEOTIDE SEQUENCE</scope>
    <source>
        <strain evidence="4">NBRC 16421</strain>
    </source>
</reference>
<dbReference type="PROSITE" id="PS51755">
    <property type="entry name" value="OMPR_PHOB"/>
    <property type="match status" value="1"/>
</dbReference>
<dbReference type="GO" id="GO:0000160">
    <property type="term" value="P:phosphorelay signal transduction system"/>
    <property type="evidence" value="ECO:0007669"/>
    <property type="project" value="InterPro"/>
</dbReference>
<dbReference type="Gene3D" id="1.10.10.10">
    <property type="entry name" value="Winged helix-like DNA-binding domain superfamily/Winged helix DNA-binding domain"/>
    <property type="match status" value="1"/>
</dbReference>
<protein>
    <submittedName>
        <fullName evidence="4">Uroporphyrinogen-III synthase</fullName>
    </submittedName>
</protein>
<dbReference type="GO" id="GO:0006355">
    <property type="term" value="P:regulation of DNA-templated transcription"/>
    <property type="evidence" value="ECO:0007669"/>
    <property type="project" value="InterPro"/>
</dbReference>
<dbReference type="CDD" id="cd06578">
    <property type="entry name" value="HemD"/>
    <property type="match status" value="1"/>
</dbReference>
<dbReference type="InterPro" id="IPR001867">
    <property type="entry name" value="OmpR/PhoB-type_DNA-bd"/>
</dbReference>
<dbReference type="InterPro" id="IPR039793">
    <property type="entry name" value="UROS/Hem4"/>
</dbReference>
<name>A0A8J3ZJ24_9ACTN</name>
<dbReference type="CDD" id="cd00383">
    <property type="entry name" value="trans_reg_C"/>
    <property type="match status" value="1"/>
</dbReference>
<dbReference type="GO" id="GO:0004852">
    <property type="term" value="F:uroporphyrinogen-III synthase activity"/>
    <property type="evidence" value="ECO:0007669"/>
    <property type="project" value="InterPro"/>
</dbReference>
<keyword evidence="5" id="KW-1185">Reference proteome</keyword>
<gene>
    <name evidence="4" type="ORF">Vau01_099520</name>
</gene>